<organism evidence="2 3">
    <name type="scientific">Tilletia horrida</name>
    <dbReference type="NCBI Taxonomy" id="155126"/>
    <lineage>
        <taxon>Eukaryota</taxon>
        <taxon>Fungi</taxon>
        <taxon>Dikarya</taxon>
        <taxon>Basidiomycota</taxon>
        <taxon>Ustilaginomycotina</taxon>
        <taxon>Exobasidiomycetes</taxon>
        <taxon>Tilletiales</taxon>
        <taxon>Tilletiaceae</taxon>
        <taxon>Tilletia</taxon>
    </lineage>
</organism>
<feature type="non-terminal residue" evidence="2">
    <location>
        <position position="92"/>
    </location>
</feature>
<feature type="compositionally biased region" description="Polar residues" evidence="1">
    <location>
        <begin position="42"/>
        <end position="53"/>
    </location>
</feature>
<protein>
    <submittedName>
        <fullName evidence="2">Uncharacterized protein</fullName>
    </submittedName>
</protein>
<evidence type="ECO:0000256" key="1">
    <source>
        <dbReference type="SAM" id="MobiDB-lite"/>
    </source>
</evidence>
<dbReference type="EMBL" id="JAPDMZ010000192">
    <property type="protein sequence ID" value="KAK0546470.1"/>
    <property type="molecule type" value="Genomic_DNA"/>
</dbReference>
<name>A0AAN6JPP5_9BASI</name>
<feature type="non-terminal residue" evidence="2">
    <location>
        <position position="1"/>
    </location>
</feature>
<evidence type="ECO:0000313" key="3">
    <source>
        <dbReference type="Proteomes" id="UP001176517"/>
    </source>
</evidence>
<evidence type="ECO:0000313" key="2">
    <source>
        <dbReference type="EMBL" id="KAK0546470.1"/>
    </source>
</evidence>
<feature type="compositionally biased region" description="Low complexity" evidence="1">
    <location>
        <begin position="15"/>
        <end position="37"/>
    </location>
</feature>
<sequence length="92" mass="9541">ATLASAPRSFSSGQPPASARPSTPSSSSTRPRASPSRRLTRCTHTPAPSNRSVPTARFRHAALTPKATLHPSGTTRALLAIASAKTSRLLPS</sequence>
<accession>A0AAN6JPP5</accession>
<keyword evidence="3" id="KW-1185">Reference proteome</keyword>
<gene>
    <name evidence="2" type="ORF">OC846_005267</name>
</gene>
<feature type="region of interest" description="Disordered" evidence="1">
    <location>
        <begin position="1"/>
        <end position="56"/>
    </location>
</feature>
<proteinExistence type="predicted"/>
<reference evidence="2" key="1">
    <citation type="journal article" date="2023" name="PhytoFront">
        <title>Draft Genome Resources of Seven Strains of Tilletia horrida, Causal Agent of Kernel Smut of Rice.</title>
        <authorList>
            <person name="Khanal S."/>
            <person name="Antony Babu S."/>
            <person name="Zhou X.G."/>
        </authorList>
    </citation>
    <scope>NUCLEOTIDE SEQUENCE</scope>
    <source>
        <strain evidence="2">TX6</strain>
    </source>
</reference>
<dbReference type="AlphaFoldDB" id="A0AAN6JPP5"/>
<comment type="caution">
    <text evidence="2">The sequence shown here is derived from an EMBL/GenBank/DDBJ whole genome shotgun (WGS) entry which is preliminary data.</text>
</comment>
<dbReference type="Proteomes" id="UP001176517">
    <property type="component" value="Unassembled WGS sequence"/>
</dbReference>